<dbReference type="PIRSF" id="PIRSF031551">
    <property type="entry name" value="DUF1706"/>
    <property type="match status" value="1"/>
</dbReference>
<dbReference type="PANTHER" id="PTHR40658">
    <property type="match status" value="1"/>
</dbReference>
<dbReference type="Proteomes" id="UP000324162">
    <property type="component" value="Unassembled WGS sequence"/>
</dbReference>
<dbReference type="InterPro" id="IPR034660">
    <property type="entry name" value="DinB/YfiT-like"/>
</dbReference>
<dbReference type="EMBL" id="SEUK01000051">
    <property type="protein sequence ID" value="KAA1159359.1"/>
    <property type="molecule type" value="Genomic_DNA"/>
</dbReference>
<organism evidence="1 2">
    <name type="scientific">Pseudoalteromonas fuliginea</name>
    <dbReference type="NCBI Taxonomy" id="1872678"/>
    <lineage>
        <taxon>Bacteria</taxon>
        <taxon>Pseudomonadati</taxon>
        <taxon>Pseudomonadota</taxon>
        <taxon>Gammaproteobacteria</taxon>
        <taxon>Alteromonadales</taxon>
        <taxon>Pseudoalteromonadaceae</taxon>
        <taxon>Pseudoalteromonas</taxon>
    </lineage>
</organism>
<protein>
    <submittedName>
        <fullName evidence="1">ClbS/DfsB family four-helix bundle protein</fullName>
    </submittedName>
</protein>
<reference evidence="1 2" key="1">
    <citation type="submission" date="2019-01" db="EMBL/GenBank/DDBJ databases">
        <title>Genome sequences of marine Pseudoalteromonas species.</title>
        <authorList>
            <person name="Boraston A.B."/>
            <person name="Hehemann J.-H."/>
            <person name="Vickers C.J."/>
            <person name="Salama-Alber O."/>
            <person name="Abe K."/>
            <person name="Hettle A.J."/>
        </authorList>
    </citation>
    <scope>NUCLEOTIDE SEQUENCE [LARGE SCALE GENOMIC DNA]</scope>
    <source>
        <strain evidence="1 2">PS42</strain>
    </source>
</reference>
<dbReference type="Pfam" id="PF08020">
    <property type="entry name" value="DUF1706"/>
    <property type="match status" value="1"/>
</dbReference>
<name>A0AB73BFD8_9GAMM</name>
<evidence type="ECO:0000313" key="2">
    <source>
        <dbReference type="Proteomes" id="UP000324162"/>
    </source>
</evidence>
<gene>
    <name evidence="1" type="ORF">EU508_12360</name>
</gene>
<proteinExistence type="predicted"/>
<dbReference type="Gene3D" id="1.20.120.450">
    <property type="entry name" value="dinb family like domain"/>
    <property type="match status" value="1"/>
</dbReference>
<accession>A0AB73BFD8</accession>
<evidence type="ECO:0000313" key="1">
    <source>
        <dbReference type="EMBL" id="KAA1159359.1"/>
    </source>
</evidence>
<comment type="caution">
    <text evidence="1">The sequence shown here is derived from an EMBL/GenBank/DDBJ whole genome shotgun (WGS) entry which is preliminary data.</text>
</comment>
<dbReference type="RefSeq" id="WP_149614501.1">
    <property type="nucleotide sequence ID" value="NZ_SEUK01000051.1"/>
</dbReference>
<dbReference type="InterPro" id="IPR012550">
    <property type="entry name" value="DUF1706"/>
</dbReference>
<sequence length="171" mass="19788">MSSVPQNKQELEQAIQLIFDKILVDYSSIPEELSRTVRVEGNVKGTEISVSDTLAYLIGWGKLVIQWNKLTSAKQCVELPATGYKWNELGRLAQSFYFEYRDWSYNDLISEFKITTNNILSLVSSLSEHDLYGVAWYKKYTLGRMIQLNTSSPMKNMRAKVRKFKKSNDIR</sequence>
<dbReference type="PANTHER" id="PTHR40658:SF3">
    <property type="entry name" value="CLBS_DFSB FAMILY FOUR-HELIX BUNDLE PROTEIN"/>
    <property type="match status" value="1"/>
</dbReference>
<dbReference type="AlphaFoldDB" id="A0AB73BFD8"/>